<evidence type="ECO:0000313" key="8">
    <source>
        <dbReference type="Proteomes" id="UP000652567"/>
    </source>
</evidence>
<dbReference type="Gene3D" id="1.10.3720.10">
    <property type="entry name" value="MetI-like"/>
    <property type="match status" value="2"/>
</dbReference>
<dbReference type="InterPro" id="IPR035906">
    <property type="entry name" value="MetI-like_sf"/>
</dbReference>
<evidence type="ECO:0000313" key="7">
    <source>
        <dbReference type="EMBL" id="MBE8716864.1"/>
    </source>
</evidence>
<keyword evidence="4 5" id="KW-0472">Membrane</keyword>
<accession>A0A928YTC3</accession>
<dbReference type="AlphaFoldDB" id="A0A928YTC3"/>
<feature type="transmembrane region" description="Helical" evidence="5">
    <location>
        <begin position="649"/>
        <end position="673"/>
    </location>
</feature>
<feature type="transmembrane region" description="Helical" evidence="5">
    <location>
        <begin position="558"/>
        <end position="584"/>
    </location>
</feature>
<dbReference type="InterPro" id="IPR015943">
    <property type="entry name" value="WD40/YVTN_repeat-like_dom_sf"/>
</dbReference>
<dbReference type="PROSITE" id="PS50928">
    <property type="entry name" value="ABC_TM1"/>
    <property type="match status" value="1"/>
</dbReference>
<evidence type="ECO:0000259" key="6">
    <source>
        <dbReference type="PROSITE" id="PS50928"/>
    </source>
</evidence>
<reference evidence="7" key="1">
    <citation type="submission" date="2018-07" db="EMBL/GenBank/DDBJ databases">
        <title>Genome assembly of strain Ka43.</title>
        <authorList>
            <person name="Kukolya J."/>
            <person name="Nagy I."/>
            <person name="Horvath B."/>
            <person name="Toth A."/>
        </authorList>
    </citation>
    <scope>NUCLEOTIDE SEQUENCE</scope>
    <source>
        <strain evidence="7">KB43</strain>
    </source>
</reference>
<evidence type="ECO:0000256" key="5">
    <source>
        <dbReference type="RuleBase" id="RU363032"/>
    </source>
</evidence>
<dbReference type="GO" id="GO:0005886">
    <property type="term" value="C:plasma membrane"/>
    <property type="evidence" value="ECO:0007669"/>
    <property type="project" value="UniProtKB-SubCell"/>
</dbReference>
<dbReference type="SUPFAM" id="SSF101908">
    <property type="entry name" value="Putative isomerase YbhE"/>
    <property type="match status" value="1"/>
</dbReference>
<keyword evidence="3 5" id="KW-1133">Transmembrane helix</keyword>
<dbReference type="Proteomes" id="UP000652567">
    <property type="component" value="Unassembled WGS sequence"/>
</dbReference>
<gene>
    <name evidence="7" type="ORF">C4F51_06630</name>
</gene>
<feature type="transmembrane region" description="Helical" evidence="5">
    <location>
        <begin position="604"/>
        <end position="628"/>
    </location>
</feature>
<dbReference type="SUPFAM" id="SSF161098">
    <property type="entry name" value="MetI-like"/>
    <property type="match status" value="2"/>
</dbReference>
<comment type="similarity">
    <text evidence="5">Belongs to the binding-protein-dependent transport system permease family.</text>
</comment>
<keyword evidence="8" id="KW-1185">Reference proteome</keyword>
<dbReference type="EMBL" id="PRDL01000001">
    <property type="protein sequence ID" value="MBE8716864.1"/>
    <property type="molecule type" value="Genomic_DNA"/>
</dbReference>
<feature type="transmembrane region" description="Helical" evidence="5">
    <location>
        <begin position="498"/>
        <end position="516"/>
    </location>
</feature>
<dbReference type="PANTHER" id="PTHR42727">
    <property type="entry name" value="PHOSPHATE TRANSPORT SYSTEM PERMEASE PROTEIN"/>
    <property type="match status" value="1"/>
</dbReference>
<dbReference type="GO" id="GO:0055085">
    <property type="term" value="P:transmembrane transport"/>
    <property type="evidence" value="ECO:0007669"/>
    <property type="project" value="InterPro"/>
</dbReference>
<organism evidence="7 8">
    <name type="scientific">Cellvibrio polysaccharolyticus</name>
    <dbReference type="NCBI Taxonomy" id="2082724"/>
    <lineage>
        <taxon>Bacteria</taxon>
        <taxon>Pseudomonadati</taxon>
        <taxon>Pseudomonadota</taxon>
        <taxon>Gammaproteobacteria</taxon>
        <taxon>Cellvibrionales</taxon>
        <taxon>Cellvibrionaceae</taxon>
        <taxon>Cellvibrio</taxon>
    </lineage>
</organism>
<dbReference type="PANTHER" id="PTHR42727:SF1">
    <property type="entry name" value="PHOSPHATE TRANSPORT SYSTEM PERMEASE"/>
    <property type="match status" value="1"/>
</dbReference>
<name>A0A928YTC3_9GAMM</name>
<proteinExistence type="inferred from homology"/>
<dbReference type="Pfam" id="PF00528">
    <property type="entry name" value="BPD_transp_1"/>
    <property type="match status" value="1"/>
</dbReference>
<evidence type="ECO:0000256" key="4">
    <source>
        <dbReference type="ARBA" id="ARBA00023136"/>
    </source>
</evidence>
<feature type="transmembrane region" description="Helical" evidence="5">
    <location>
        <begin position="458"/>
        <end position="478"/>
    </location>
</feature>
<dbReference type="RefSeq" id="WP_193908269.1">
    <property type="nucleotide sequence ID" value="NZ_PRDL01000001.1"/>
</dbReference>
<comment type="subcellular location">
    <subcellularLocation>
        <location evidence="1 5">Cell membrane</location>
        <topology evidence="1 5">Multi-pass membrane protein</topology>
    </subcellularLocation>
</comment>
<feature type="transmembrane region" description="Helical" evidence="5">
    <location>
        <begin position="522"/>
        <end position="546"/>
    </location>
</feature>
<feature type="transmembrane region" description="Helical" evidence="5">
    <location>
        <begin position="30"/>
        <end position="56"/>
    </location>
</feature>
<comment type="caution">
    <text evidence="7">The sequence shown here is derived from an EMBL/GenBank/DDBJ whole genome shotgun (WGS) entry which is preliminary data.</text>
</comment>
<dbReference type="InterPro" id="IPR000515">
    <property type="entry name" value="MetI-like"/>
</dbReference>
<keyword evidence="2 5" id="KW-0812">Transmembrane</keyword>
<evidence type="ECO:0000256" key="3">
    <source>
        <dbReference type="ARBA" id="ARBA00022989"/>
    </source>
</evidence>
<feature type="domain" description="ABC transmembrane type-1" evidence="6">
    <location>
        <begin position="452"/>
        <end position="739"/>
    </location>
</feature>
<evidence type="ECO:0000256" key="2">
    <source>
        <dbReference type="ARBA" id="ARBA00022692"/>
    </source>
</evidence>
<protein>
    <submittedName>
        <fullName evidence="7">ABC transporter permease subunit</fullName>
    </submittedName>
</protein>
<dbReference type="Gene3D" id="2.130.10.10">
    <property type="entry name" value="YVTN repeat-like/Quinoprotein amine dehydrogenase"/>
    <property type="match status" value="1"/>
</dbReference>
<keyword evidence="5" id="KW-0813">Transport</keyword>
<dbReference type="CDD" id="cd06261">
    <property type="entry name" value="TM_PBP2"/>
    <property type="match status" value="1"/>
</dbReference>
<evidence type="ECO:0000256" key="1">
    <source>
        <dbReference type="ARBA" id="ARBA00004651"/>
    </source>
</evidence>
<sequence length="753" mass="81426">MMDSQSEPAAALPDASQRARLRRTRLLRDILARIGVSLAGFAVIGSLALIIIYMFYQAAPAFQAPAVTVTAHTAAQADEPARLALLQPRQSSHALIVNAAGEVDVFDPVSAKKIQQLSLLSDEALLTSATMSVTAGSWLAAGFADGYIQLLQVIPALTAQPGTTPVKTLFPDKKGYLLDLQGAAIHSLAVRATGDQLFAVAATQDHRLLLAAFELTKQPDESFTVQASQVISLPTLESGALPHKLHLSRNGDYAVVADDQGYLNLLDLRNWQVPQQAARVRATSTSINALQGLPGDISLITGDALGQLLQWFVVTTPEGEMTLQPVREFEAMPGSVTAITAESARRGFLVADNKGYFGIYYVSSVAALLQKKIPLSGSISQISMSADNQRALLATDQGDLVRLHIRNTHPDVSLSSLWQKTHHEGRASPDYVWQATSTDDTYDAKMSLVPLTVGTLKAALYAMLFAIPLGVMAAIYTACFMHPRHRERVKPAIEMMEALPTVIIGFLAGIWFAPVIEQHLVLFFTLLVVMPTGFILFGFVFSLLPAGLHERLSRGREALLLLLPLVVLSLFCVAIAPLIEQLFFAGDMRIWLSAQGMDYQQRNALVIGVAMGFAIIPTVFTLSEEALFSVPRHLSQGSMALGATAWQTLYYVVLPTASAGILSAIMLGFGRAIGETMIILMASSNSPLVNLNLFEGFRGLTSTLAVELPEAASGSSHFRVLFIAALVLLVLTFAVNTIAELIRQRIRKQYKNL</sequence>
<feature type="transmembrane region" description="Helical" evidence="5">
    <location>
        <begin position="720"/>
        <end position="742"/>
    </location>
</feature>